<reference evidence="4" key="1">
    <citation type="journal article" date="2019" name="Int. J. Syst. Evol. Microbiol.">
        <title>The Global Catalogue of Microorganisms (GCM) 10K type strain sequencing project: providing services to taxonomists for standard genome sequencing and annotation.</title>
        <authorList>
            <consortium name="The Broad Institute Genomics Platform"/>
            <consortium name="The Broad Institute Genome Sequencing Center for Infectious Disease"/>
            <person name="Wu L."/>
            <person name="Ma J."/>
        </authorList>
    </citation>
    <scope>NUCLEOTIDE SEQUENCE [LARGE SCALE GENOMIC DNA]</scope>
    <source>
        <strain evidence="4">JCM 17759</strain>
    </source>
</reference>
<dbReference type="Gene3D" id="1.10.10.1320">
    <property type="entry name" value="Anti-sigma factor, zinc-finger domain"/>
    <property type="match status" value="1"/>
</dbReference>
<name>A0ABP8MLI4_9BACT</name>
<feature type="domain" description="Putative zinc-finger" evidence="2">
    <location>
        <begin position="79"/>
        <end position="113"/>
    </location>
</feature>
<keyword evidence="1" id="KW-0812">Transmembrane</keyword>
<protein>
    <recommendedName>
        <fullName evidence="2">Putative zinc-finger domain-containing protein</fullName>
    </recommendedName>
</protein>
<evidence type="ECO:0000259" key="2">
    <source>
        <dbReference type="Pfam" id="PF13490"/>
    </source>
</evidence>
<dbReference type="Proteomes" id="UP001500840">
    <property type="component" value="Unassembled WGS sequence"/>
</dbReference>
<dbReference type="InterPro" id="IPR027383">
    <property type="entry name" value="Znf_put"/>
</dbReference>
<evidence type="ECO:0000313" key="3">
    <source>
        <dbReference type="EMBL" id="GAA4451393.1"/>
    </source>
</evidence>
<proteinExistence type="predicted"/>
<dbReference type="RefSeq" id="WP_345321439.1">
    <property type="nucleotide sequence ID" value="NZ_BAABGA010000024.1"/>
</dbReference>
<comment type="caution">
    <text evidence="3">The sequence shown here is derived from an EMBL/GenBank/DDBJ whole genome shotgun (WGS) entry which is preliminary data.</text>
</comment>
<keyword evidence="1" id="KW-1133">Transmembrane helix</keyword>
<feature type="transmembrane region" description="Helical" evidence="1">
    <location>
        <begin position="35"/>
        <end position="57"/>
    </location>
</feature>
<dbReference type="EMBL" id="BAABGA010000024">
    <property type="protein sequence ID" value="GAA4451393.1"/>
    <property type="molecule type" value="Genomic_DNA"/>
</dbReference>
<keyword evidence="4" id="KW-1185">Reference proteome</keyword>
<keyword evidence="1" id="KW-0472">Membrane</keyword>
<dbReference type="Pfam" id="PF13490">
    <property type="entry name" value="zf-HC2"/>
    <property type="match status" value="1"/>
</dbReference>
<sequence>MVRQNIEAHSDWQECTPGTIGDLRKRLNADRRRKSIARIGGPIVVVAVLAMGVWTIGGPANSPTRPQPLQEFNFGSVTCSEFQASMQPFAMEQLSPAQQQAFALHLQQCPVCQAKMDAVKKAEMPRIGKNLIGNSSNGFQTHRTLLASNVD</sequence>
<organism evidence="3 4">
    <name type="scientific">Novipirellula rosea</name>
    <dbReference type="NCBI Taxonomy" id="1031540"/>
    <lineage>
        <taxon>Bacteria</taxon>
        <taxon>Pseudomonadati</taxon>
        <taxon>Planctomycetota</taxon>
        <taxon>Planctomycetia</taxon>
        <taxon>Pirellulales</taxon>
        <taxon>Pirellulaceae</taxon>
        <taxon>Novipirellula</taxon>
    </lineage>
</organism>
<accession>A0ABP8MLI4</accession>
<gene>
    <name evidence="3" type="ORF">GCM10023156_19000</name>
</gene>
<evidence type="ECO:0000313" key="4">
    <source>
        <dbReference type="Proteomes" id="UP001500840"/>
    </source>
</evidence>
<evidence type="ECO:0000256" key="1">
    <source>
        <dbReference type="SAM" id="Phobius"/>
    </source>
</evidence>
<dbReference type="InterPro" id="IPR041916">
    <property type="entry name" value="Anti_sigma_zinc_sf"/>
</dbReference>